<organism evidence="1 2">
    <name type="scientific">Arachis hypogaea</name>
    <name type="common">Peanut</name>
    <dbReference type="NCBI Taxonomy" id="3818"/>
    <lineage>
        <taxon>Eukaryota</taxon>
        <taxon>Viridiplantae</taxon>
        <taxon>Streptophyta</taxon>
        <taxon>Embryophyta</taxon>
        <taxon>Tracheophyta</taxon>
        <taxon>Spermatophyta</taxon>
        <taxon>Magnoliopsida</taxon>
        <taxon>eudicotyledons</taxon>
        <taxon>Gunneridae</taxon>
        <taxon>Pentapetalae</taxon>
        <taxon>rosids</taxon>
        <taxon>fabids</taxon>
        <taxon>Fabales</taxon>
        <taxon>Fabaceae</taxon>
        <taxon>Papilionoideae</taxon>
        <taxon>50 kb inversion clade</taxon>
        <taxon>dalbergioids sensu lato</taxon>
        <taxon>Dalbergieae</taxon>
        <taxon>Pterocarpus clade</taxon>
        <taxon>Arachis</taxon>
    </lineage>
</organism>
<reference evidence="1 2" key="1">
    <citation type="submission" date="2019-01" db="EMBL/GenBank/DDBJ databases">
        <title>Sequencing of cultivated peanut Arachis hypogaea provides insights into genome evolution and oil improvement.</title>
        <authorList>
            <person name="Chen X."/>
        </authorList>
    </citation>
    <scope>NUCLEOTIDE SEQUENCE [LARGE SCALE GENOMIC DNA]</scope>
    <source>
        <strain evidence="2">cv. Fuhuasheng</strain>
        <tissue evidence="1">Leaves</tissue>
    </source>
</reference>
<evidence type="ECO:0000313" key="2">
    <source>
        <dbReference type="Proteomes" id="UP000289738"/>
    </source>
</evidence>
<accession>A0A445ANF1</accession>
<protein>
    <recommendedName>
        <fullName evidence="3">Aminotransferase-like plant mobile domain-containing protein</fullName>
    </recommendedName>
</protein>
<dbReference type="PANTHER" id="PTHR46033:SF8">
    <property type="entry name" value="PROTEIN MAINTENANCE OF MERISTEMS-LIKE"/>
    <property type="match status" value="1"/>
</dbReference>
<sequence>MIRADARDRDINHLNITWHIVGAIDFEHLTWEWVDELLGARPPYAQQQGAQRNESFSIKVTWLRDRVRHMSATVDAATFRQYTRCYIMLLIGGYLMTDKSNNQVYIRWLPLLADFERCHGMSWDPLCLHGRTTLYAMQHIEIPRTLPVALCSSFRRYTIGFLNGVYPIDRS</sequence>
<dbReference type="AlphaFoldDB" id="A0A445ANF1"/>
<name>A0A445ANF1_ARAHY</name>
<keyword evidence="2" id="KW-1185">Reference proteome</keyword>
<gene>
    <name evidence="1" type="ORF">Ahy_B01g052048</name>
</gene>
<dbReference type="PANTHER" id="PTHR46033">
    <property type="entry name" value="PROTEIN MAIN-LIKE 2"/>
    <property type="match status" value="1"/>
</dbReference>
<evidence type="ECO:0008006" key="3">
    <source>
        <dbReference type="Google" id="ProtNLM"/>
    </source>
</evidence>
<proteinExistence type="predicted"/>
<dbReference type="EMBL" id="SDMP01000011">
    <property type="protein sequence ID" value="RYR27972.1"/>
    <property type="molecule type" value="Genomic_DNA"/>
</dbReference>
<dbReference type="GO" id="GO:0010073">
    <property type="term" value="P:meristem maintenance"/>
    <property type="evidence" value="ECO:0007669"/>
    <property type="project" value="InterPro"/>
</dbReference>
<comment type="caution">
    <text evidence="1">The sequence shown here is derived from an EMBL/GenBank/DDBJ whole genome shotgun (WGS) entry which is preliminary data.</text>
</comment>
<dbReference type="InterPro" id="IPR044824">
    <property type="entry name" value="MAIN-like"/>
</dbReference>
<dbReference type="Proteomes" id="UP000289738">
    <property type="component" value="Chromosome B01"/>
</dbReference>
<evidence type="ECO:0000313" key="1">
    <source>
        <dbReference type="EMBL" id="RYR27972.1"/>
    </source>
</evidence>